<dbReference type="Pfam" id="PF00355">
    <property type="entry name" value="Rieske"/>
    <property type="match status" value="1"/>
</dbReference>
<evidence type="ECO:0000313" key="13">
    <source>
        <dbReference type="RefSeq" id="XP_011296979.1"/>
    </source>
</evidence>
<comment type="cofactor">
    <cofactor evidence="1">
        <name>FAD</name>
        <dbReference type="ChEBI" id="CHEBI:57692"/>
    </cofactor>
</comment>
<dbReference type="Gene3D" id="3.50.50.60">
    <property type="entry name" value="FAD/NAD(P)-binding domain"/>
    <property type="match status" value="2"/>
</dbReference>
<dbReference type="GO" id="GO:0005737">
    <property type="term" value="C:cytoplasm"/>
    <property type="evidence" value="ECO:0007669"/>
    <property type="project" value="TreeGrafter"/>
</dbReference>
<feature type="domain" description="Rieske" evidence="11">
    <location>
        <begin position="36"/>
        <end position="133"/>
    </location>
</feature>
<dbReference type="AlphaFoldDB" id="A0A9R1STQ8"/>
<evidence type="ECO:0000256" key="6">
    <source>
        <dbReference type="ARBA" id="ARBA00022827"/>
    </source>
</evidence>
<dbReference type="RefSeq" id="XP_011296979.1">
    <property type="nucleotide sequence ID" value="XM_011298677.1"/>
</dbReference>
<dbReference type="InterPro" id="IPR017941">
    <property type="entry name" value="Rieske_2Fe-2S"/>
</dbReference>
<accession>A0A9R1TRP0</accession>
<dbReference type="InterPro" id="IPR016156">
    <property type="entry name" value="FAD/NAD-linked_Rdtase_dimer_sf"/>
</dbReference>
<evidence type="ECO:0000313" key="14">
    <source>
        <dbReference type="RefSeq" id="XP_011296980.1"/>
    </source>
</evidence>
<dbReference type="PRINTS" id="PR00368">
    <property type="entry name" value="FADPNR"/>
</dbReference>
<dbReference type="RefSeq" id="XP_011296981.1">
    <property type="nucleotide sequence ID" value="XM_011298679.1"/>
</dbReference>
<feature type="compositionally biased region" description="Basic and acidic residues" evidence="10">
    <location>
        <begin position="19"/>
        <end position="28"/>
    </location>
</feature>
<dbReference type="InterPro" id="IPR050446">
    <property type="entry name" value="FAD-oxidoreductase/Apoptosis"/>
</dbReference>
<proteinExistence type="inferred from homology"/>
<dbReference type="InterPro" id="IPR023753">
    <property type="entry name" value="FAD/NAD-binding_dom"/>
</dbReference>
<keyword evidence="8" id="KW-0408">Iron</keyword>
<keyword evidence="9" id="KW-0411">Iron-sulfur</keyword>
<dbReference type="GO" id="GO:0051537">
    <property type="term" value="F:2 iron, 2 sulfur cluster binding"/>
    <property type="evidence" value="ECO:0007669"/>
    <property type="project" value="UniProtKB-KW"/>
</dbReference>
<keyword evidence="12" id="KW-1185">Reference proteome</keyword>
<dbReference type="InterPro" id="IPR036188">
    <property type="entry name" value="FAD/NAD-bd_sf"/>
</dbReference>
<dbReference type="PROSITE" id="PS51296">
    <property type="entry name" value="RIESKE"/>
    <property type="match status" value="1"/>
</dbReference>
<evidence type="ECO:0000256" key="7">
    <source>
        <dbReference type="ARBA" id="ARBA00023002"/>
    </source>
</evidence>
<dbReference type="Gene3D" id="2.102.10.10">
    <property type="entry name" value="Rieske [2Fe-2S] iron-sulphur domain"/>
    <property type="match status" value="1"/>
</dbReference>
<evidence type="ECO:0000256" key="10">
    <source>
        <dbReference type="SAM" id="MobiDB-lite"/>
    </source>
</evidence>
<gene>
    <name evidence="13 14 15" type="primary">LOC105262854</name>
</gene>
<dbReference type="KEGG" id="fas:105262854"/>
<accession>A0A9R1STQ6</accession>
<keyword evidence="5" id="KW-0479">Metal-binding</keyword>
<evidence type="ECO:0000256" key="3">
    <source>
        <dbReference type="ARBA" id="ARBA00022630"/>
    </source>
</evidence>
<dbReference type="SUPFAM" id="SSF55424">
    <property type="entry name" value="FAD/NAD-linked reductases, dimerisation (C-terminal) domain"/>
    <property type="match status" value="1"/>
</dbReference>
<dbReference type="GO" id="GO:0016651">
    <property type="term" value="F:oxidoreductase activity, acting on NAD(P)H"/>
    <property type="evidence" value="ECO:0007669"/>
    <property type="project" value="TreeGrafter"/>
</dbReference>
<dbReference type="Pfam" id="PF07992">
    <property type="entry name" value="Pyr_redox_2"/>
    <property type="match status" value="1"/>
</dbReference>
<dbReference type="FunFam" id="2.102.10.10:FF:000003">
    <property type="entry name" value="apoptosis-inducing factor 3 isoform X2"/>
    <property type="match status" value="1"/>
</dbReference>
<keyword evidence="3" id="KW-0285">Flavoprotein</keyword>
<keyword evidence="7" id="KW-0560">Oxidoreductase</keyword>
<evidence type="ECO:0000256" key="2">
    <source>
        <dbReference type="ARBA" id="ARBA00006442"/>
    </source>
</evidence>
<sequence length="621" mass="68742">MGARNCKSYSVKGRGSKKVAVEDNQDKKNESEYVEGIVCKESEISENEMKVLPLGDEGGKILLIKQKGEIHAIGSKCTHYGALLSTGVLGDGRVRCPWHGACFNIKTGDIEDYPGMDCLPSYKVSVTNGDIKVQAKRTDLKDNRRVKEFTGQLDCEKTAVIVGGGPSAATCAGTLREEGFLGRIVMIAKEPLLPYDRVKASKDLEYDVEKSLLRSQSYYDERQIETKLSTEAVSLDTTAKTVQLSNGETLRYDYVFIATGSKPRRPDVPGSDLRNIFVLRDQADATAIVKQLSPEKNLVVLGLSFIALETAAYCSNKVASVTIVGRGRTPLKPVFGEAIGNRVREEFESKGIRFKVETNIQKFIGREDGTVHQVELATGEVLSADVVIVGIGSTLYTDWMKGSVDMRDDGSVVVNKHLETSAKGVYAGGDIAYAPVFIANDESSTISHYQLAQYHGRIAALNICGKNTALRTVPYFWTMLFGKGFRYSGFGSASSVSIYGSLEELKFFAYYYKNGKVIAMSSVRMDPIVSEFAEYLSEGKTLTQEEVEADPTGWMKNKPVDALKALPEKFSSSMWRCEHQQKRVYHTLTISHRKINSCQLSNYTMKMSRLLIKCSRRLLRP</sequence>
<dbReference type="Proteomes" id="UP000694866">
    <property type="component" value="Unplaced"/>
</dbReference>
<comment type="similarity">
    <text evidence="2">Belongs to the FAD-dependent oxidoreductase family.</text>
</comment>
<evidence type="ECO:0000256" key="4">
    <source>
        <dbReference type="ARBA" id="ARBA00022714"/>
    </source>
</evidence>
<dbReference type="PANTHER" id="PTHR43557">
    <property type="entry name" value="APOPTOSIS-INDUCING FACTOR 1"/>
    <property type="match status" value="1"/>
</dbReference>
<dbReference type="Gene3D" id="3.30.390.30">
    <property type="match status" value="1"/>
</dbReference>
<evidence type="ECO:0000313" key="15">
    <source>
        <dbReference type="RefSeq" id="XP_011296981.1"/>
    </source>
</evidence>
<evidence type="ECO:0000256" key="9">
    <source>
        <dbReference type="ARBA" id="ARBA00023014"/>
    </source>
</evidence>
<dbReference type="CDD" id="cd03478">
    <property type="entry name" value="Rieske_AIFL_N"/>
    <property type="match status" value="1"/>
</dbReference>
<reference evidence="13 14" key="1">
    <citation type="submission" date="2025-04" db="UniProtKB">
        <authorList>
            <consortium name="RefSeq"/>
        </authorList>
    </citation>
    <scope>IDENTIFICATION</scope>
    <source>
        <strain evidence="13 14">USDA-PBARC FA_bdor</strain>
        <tissue evidence="13 14">Whole organism</tissue>
    </source>
</reference>
<dbReference type="SUPFAM" id="SSF50022">
    <property type="entry name" value="ISP domain"/>
    <property type="match status" value="1"/>
</dbReference>
<keyword evidence="4" id="KW-0001">2Fe-2S</keyword>
<dbReference type="RefSeq" id="XP_011296980.1">
    <property type="nucleotide sequence ID" value="XM_011298678.1"/>
</dbReference>
<dbReference type="OrthoDB" id="432169at2759"/>
<dbReference type="SUPFAM" id="SSF51905">
    <property type="entry name" value="FAD/NAD(P)-binding domain"/>
    <property type="match status" value="1"/>
</dbReference>
<dbReference type="GO" id="GO:0046872">
    <property type="term" value="F:metal ion binding"/>
    <property type="evidence" value="ECO:0007669"/>
    <property type="project" value="UniProtKB-KW"/>
</dbReference>
<evidence type="ECO:0000256" key="1">
    <source>
        <dbReference type="ARBA" id="ARBA00001974"/>
    </source>
</evidence>
<keyword evidence="6" id="KW-0274">FAD</keyword>
<evidence type="ECO:0000256" key="8">
    <source>
        <dbReference type="ARBA" id="ARBA00023004"/>
    </source>
</evidence>
<dbReference type="GeneID" id="105262854"/>
<dbReference type="PRINTS" id="PR00411">
    <property type="entry name" value="PNDRDTASEI"/>
</dbReference>
<organism evidence="12 14">
    <name type="scientific">Fopius arisanus</name>
    <dbReference type="NCBI Taxonomy" id="64838"/>
    <lineage>
        <taxon>Eukaryota</taxon>
        <taxon>Metazoa</taxon>
        <taxon>Ecdysozoa</taxon>
        <taxon>Arthropoda</taxon>
        <taxon>Hexapoda</taxon>
        <taxon>Insecta</taxon>
        <taxon>Pterygota</taxon>
        <taxon>Neoptera</taxon>
        <taxon>Endopterygota</taxon>
        <taxon>Hymenoptera</taxon>
        <taxon>Apocrita</taxon>
        <taxon>Ichneumonoidea</taxon>
        <taxon>Braconidae</taxon>
        <taxon>Opiinae</taxon>
        <taxon>Fopius</taxon>
    </lineage>
</organism>
<evidence type="ECO:0000256" key="5">
    <source>
        <dbReference type="ARBA" id="ARBA00022723"/>
    </source>
</evidence>
<accession>A0A9R1STQ8</accession>
<dbReference type="InterPro" id="IPR036922">
    <property type="entry name" value="Rieske_2Fe-2S_sf"/>
</dbReference>
<evidence type="ECO:0000313" key="12">
    <source>
        <dbReference type="Proteomes" id="UP000694866"/>
    </source>
</evidence>
<feature type="region of interest" description="Disordered" evidence="10">
    <location>
        <begin position="1"/>
        <end position="28"/>
    </location>
</feature>
<dbReference type="PANTHER" id="PTHR43557:SF2">
    <property type="entry name" value="RIESKE DOMAIN-CONTAINING PROTEIN-RELATED"/>
    <property type="match status" value="1"/>
</dbReference>
<protein>
    <submittedName>
        <fullName evidence="13 14">Apoptosis-inducing factor 3 isoform X1</fullName>
    </submittedName>
</protein>
<name>A0A9R1STQ8_9HYME</name>
<evidence type="ECO:0000259" key="11">
    <source>
        <dbReference type="PROSITE" id="PS51296"/>
    </source>
</evidence>